<name>A0A1Q3A3W5_ZYGRO</name>
<dbReference type="SUPFAM" id="SSF54001">
    <property type="entry name" value="Cysteine proteinases"/>
    <property type="match status" value="1"/>
</dbReference>
<evidence type="ECO:0000256" key="9">
    <source>
        <dbReference type="SAM" id="MobiDB-lite"/>
    </source>
</evidence>
<evidence type="ECO:0000259" key="10">
    <source>
        <dbReference type="SMART" id="SM00460"/>
    </source>
</evidence>
<dbReference type="EMBL" id="BDGX01000021">
    <property type="protein sequence ID" value="GAV50411.1"/>
    <property type="molecule type" value="Genomic_DNA"/>
</dbReference>
<dbReference type="Proteomes" id="UP000187013">
    <property type="component" value="Unassembled WGS sequence"/>
</dbReference>
<dbReference type="Pfam" id="PF01841">
    <property type="entry name" value="Transglut_core"/>
    <property type="match status" value="1"/>
</dbReference>
<evidence type="ECO:0000313" key="11">
    <source>
        <dbReference type="EMBL" id="GAV50411.1"/>
    </source>
</evidence>
<evidence type="ECO:0000256" key="5">
    <source>
        <dbReference type="ARBA" id="ARBA00018546"/>
    </source>
</evidence>
<dbReference type="GO" id="GO:0005634">
    <property type="term" value="C:nucleus"/>
    <property type="evidence" value="ECO:0007669"/>
    <property type="project" value="TreeGrafter"/>
</dbReference>
<dbReference type="GO" id="GO:0046872">
    <property type="term" value="F:metal ion binding"/>
    <property type="evidence" value="ECO:0007669"/>
    <property type="project" value="UniProtKB-KW"/>
</dbReference>
<evidence type="ECO:0000256" key="7">
    <source>
        <dbReference type="ARBA" id="ARBA00022833"/>
    </source>
</evidence>
<organism evidence="11 12">
    <name type="scientific">Zygosaccharomyces rouxii</name>
    <dbReference type="NCBI Taxonomy" id="4956"/>
    <lineage>
        <taxon>Eukaryota</taxon>
        <taxon>Fungi</taxon>
        <taxon>Dikarya</taxon>
        <taxon>Ascomycota</taxon>
        <taxon>Saccharomycotina</taxon>
        <taxon>Saccharomycetes</taxon>
        <taxon>Saccharomycetales</taxon>
        <taxon>Saccharomycetaceae</taxon>
        <taxon>Zygosaccharomyces</taxon>
    </lineage>
</organism>
<dbReference type="EC" id="3.5.1.52" evidence="4"/>
<evidence type="ECO:0000313" key="12">
    <source>
        <dbReference type="Proteomes" id="UP000187013"/>
    </source>
</evidence>
<dbReference type="FunFam" id="3.10.620.30:FF:000004">
    <property type="entry name" value="Peptidase (PNG1)"/>
    <property type="match status" value="1"/>
</dbReference>
<keyword evidence="6" id="KW-0479">Metal-binding</keyword>
<evidence type="ECO:0000256" key="4">
    <source>
        <dbReference type="ARBA" id="ARBA00012158"/>
    </source>
</evidence>
<feature type="domain" description="Transglutaminase-like" evidence="10">
    <location>
        <begin position="174"/>
        <end position="229"/>
    </location>
</feature>
<dbReference type="AlphaFoldDB" id="A0A1Q3A3W5"/>
<comment type="similarity">
    <text evidence="3">Belongs to the transglutaminase-like superfamily. PNGase family.</text>
</comment>
<dbReference type="OrthoDB" id="409136at2759"/>
<dbReference type="PANTHER" id="PTHR12143:SF19">
    <property type="entry name" value="PEPTIDE-N(4)-(N-ACETYL-BETA-GLUCOSAMINYL)ASPARAGINE AMIDASE"/>
    <property type="match status" value="1"/>
</dbReference>
<dbReference type="InterPro" id="IPR050883">
    <property type="entry name" value="PNGase"/>
</dbReference>
<comment type="catalytic activity">
    <reaction evidence="1">
        <text>Hydrolysis of an N(4)-(acetyl-beta-D-glucosaminyl)asparagine residue in which the glucosamine residue may be further glycosylated, to yield a (substituted) N-acetyl-beta-D-glucosaminylamine and a peptide containing an aspartate residue.</text>
        <dbReference type="EC" id="3.5.1.52"/>
    </reaction>
</comment>
<reference evidence="11 12" key="1">
    <citation type="submission" date="2016-08" db="EMBL/GenBank/DDBJ databases">
        <title>Draft genome sequence of allopolyploid Zygosaccharomyces rouxii.</title>
        <authorList>
            <person name="Watanabe J."/>
            <person name="Uehara K."/>
            <person name="Mogi Y."/>
            <person name="Tsukioka Y."/>
        </authorList>
    </citation>
    <scope>NUCLEOTIDE SEQUENCE [LARGE SCALE GENOMIC DNA]</scope>
    <source>
        <strain evidence="11 12">NBRC 110957</strain>
    </source>
</reference>
<evidence type="ECO:0000256" key="6">
    <source>
        <dbReference type="ARBA" id="ARBA00022723"/>
    </source>
</evidence>
<accession>A0A1Q3A3W5</accession>
<sequence>MSEAGTTSIYERVSTMFLKKYKDYVIGKYRDASDAHRFHELLRSNGLARELYGSSQRLCTIYDNADWHSKVLETLDLELIYSNVDDMPKKAEEEYTDNLVKELLRYFKQDFFRWCNQPDCDKCGPGSSKFQKATGVVGPNWEEAKYDCHAVELYKCNACGTETRFARYNDPVKLLETRKGRCGEWANLFTLILKSFGLEARYVWNREDHVWNEYYSPFLKRWVHLDSCEQSFDQPYIYAINWNKSMSYCVAYSSDTVTDVSKRYIIKNQLPRDQIKEDDLQFFCYYVTKQLRSSLKDDEIYNLDCRDNLEKLEWVPKPSSSSDGKDVATNASNPGAGRESGSAEWKQQRGEDGK</sequence>
<evidence type="ECO:0000256" key="2">
    <source>
        <dbReference type="ARBA" id="ARBA00001947"/>
    </source>
</evidence>
<dbReference type="GO" id="GO:0006516">
    <property type="term" value="P:glycoprotein catabolic process"/>
    <property type="evidence" value="ECO:0007669"/>
    <property type="project" value="TreeGrafter"/>
</dbReference>
<feature type="region of interest" description="Disordered" evidence="9">
    <location>
        <begin position="315"/>
        <end position="354"/>
    </location>
</feature>
<proteinExistence type="inferred from homology"/>
<comment type="caution">
    <text evidence="11">The sequence shown here is derived from an EMBL/GenBank/DDBJ whole genome shotgun (WGS) entry which is preliminary data.</text>
</comment>
<dbReference type="PANTHER" id="PTHR12143">
    <property type="entry name" value="PEPTIDE N-GLYCANASE PNGASE -RELATED"/>
    <property type="match status" value="1"/>
</dbReference>
<dbReference type="GO" id="GO:0005829">
    <property type="term" value="C:cytosol"/>
    <property type="evidence" value="ECO:0007669"/>
    <property type="project" value="TreeGrafter"/>
</dbReference>
<evidence type="ECO:0000256" key="1">
    <source>
        <dbReference type="ARBA" id="ARBA00001650"/>
    </source>
</evidence>
<evidence type="ECO:0000256" key="3">
    <source>
        <dbReference type="ARBA" id="ARBA00009390"/>
    </source>
</evidence>
<keyword evidence="7" id="KW-0862">Zinc</keyword>
<protein>
    <recommendedName>
        <fullName evidence="5">Peptide-N(4)-(N-acetyl-beta-glucosaminyl)asparagine amidase</fullName>
        <ecNumber evidence="4">3.5.1.52</ecNumber>
    </recommendedName>
    <alternativeName>
        <fullName evidence="8">Peptide:N-glycanase 1</fullName>
    </alternativeName>
</protein>
<dbReference type="InterPro" id="IPR038765">
    <property type="entry name" value="Papain-like_cys_pep_sf"/>
</dbReference>
<dbReference type="InterPro" id="IPR002931">
    <property type="entry name" value="Transglutaminase-like"/>
</dbReference>
<dbReference type="Gene3D" id="2.20.25.10">
    <property type="match status" value="1"/>
</dbReference>
<comment type="cofactor">
    <cofactor evidence="2">
        <name>Zn(2+)</name>
        <dbReference type="ChEBI" id="CHEBI:29105"/>
    </cofactor>
</comment>
<gene>
    <name evidence="11" type="ORF">ZYGR_0U02670</name>
</gene>
<dbReference type="eggNOG" id="KOG0909">
    <property type="taxonomic scope" value="Eukaryota"/>
</dbReference>
<dbReference type="SMART" id="SM00460">
    <property type="entry name" value="TGc"/>
    <property type="match status" value="1"/>
</dbReference>
<evidence type="ECO:0000256" key="8">
    <source>
        <dbReference type="ARBA" id="ARBA00032858"/>
    </source>
</evidence>
<dbReference type="GO" id="GO:0000224">
    <property type="term" value="F:peptide-N4-(N-acetyl-beta-glucosaminyl)asparagine amidase activity"/>
    <property type="evidence" value="ECO:0007669"/>
    <property type="project" value="UniProtKB-EC"/>
</dbReference>
<dbReference type="Gene3D" id="3.10.620.30">
    <property type="match status" value="1"/>
</dbReference>